<keyword evidence="2" id="KW-1185">Reference proteome</keyword>
<organism evidence="1 2">
    <name type="scientific">Dermatophagoides farinae</name>
    <name type="common">American house dust mite</name>
    <dbReference type="NCBI Taxonomy" id="6954"/>
    <lineage>
        <taxon>Eukaryota</taxon>
        <taxon>Metazoa</taxon>
        <taxon>Ecdysozoa</taxon>
        <taxon>Arthropoda</taxon>
        <taxon>Chelicerata</taxon>
        <taxon>Arachnida</taxon>
        <taxon>Acari</taxon>
        <taxon>Acariformes</taxon>
        <taxon>Sarcoptiformes</taxon>
        <taxon>Astigmata</taxon>
        <taxon>Psoroptidia</taxon>
        <taxon>Analgoidea</taxon>
        <taxon>Pyroglyphidae</taxon>
        <taxon>Dermatophagoidinae</taxon>
        <taxon>Dermatophagoides</taxon>
    </lineage>
</organism>
<evidence type="ECO:0000313" key="1">
    <source>
        <dbReference type="EMBL" id="KAH9493889.1"/>
    </source>
</evidence>
<dbReference type="Proteomes" id="UP000790347">
    <property type="component" value="Unassembled WGS sequence"/>
</dbReference>
<accession>A0A922KZB0</accession>
<name>A0A922KZB0_DERFA</name>
<dbReference type="EMBL" id="ASGP02000008">
    <property type="protein sequence ID" value="KAH9493889.1"/>
    <property type="molecule type" value="Genomic_DNA"/>
</dbReference>
<gene>
    <name evidence="1" type="ORF">DERF_014616</name>
</gene>
<evidence type="ECO:0000313" key="2">
    <source>
        <dbReference type="Proteomes" id="UP000790347"/>
    </source>
</evidence>
<comment type="caution">
    <text evidence="1">The sequence shown here is derived from an EMBL/GenBank/DDBJ whole genome shotgun (WGS) entry which is preliminary data.</text>
</comment>
<dbReference type="AlphaFoldDB" id="A0A922KZB0"/>
<proteinExistence type="predicted"/>
<reference evidence="1" key="1">
    <citation type="submission" date="2013-05" db="EMBL/GenBank/DDBJ databases">
        <authorList>
            <person name="Yim A.K.Y."/>
            <person name="Chan T.F."/>
            <person name="Ji K.M."/>
            <person name="Liu X.Y."/>
            <person name="Zhou J.W."/>
            <person name="Li R.Q."/>
            <person name="Yang K.Y."/>
            <person name="Li J."/>
            <person name="Li M."/>
            <person name="Law P.T.W."/>
            <person name="Wu Y.L."/>
            <person name="Cai Z.L."/>
            <person name="Qin H."/>
            <person name="Bao Y."/>
            <person name="Leung R.K.K."/>
            <person name="Ng P.K.S."/>
            <person name="Zou J."/>
            <person name="Zhong X.J."/>
            <person name="Ran P.X."/>
            <person name="Zhong N.S."/>
            <person name="Liu Z.G."/>
            <person name="Tsui S.K.W."/>
        </authorList>
    </citation>
    <scope>NUCLEOTIDE SEQUENCE</scope>
    <source>
        <strain evidence="1">Derf</strain>
        <tissue evidence="1">Whole organism</tissue>
    </source>
</reference>
<reference evidence="1" key="2">
    <citation type="journal article" date="2022" name="Res Sq">
        <title>Comparative Genomics Reveals Insights into the Divergent Evolution of Astigmatic Mites and Household Pest Adaptations.</title>
        <authorList>
            <person name="Xiong Q."/>
            <person name="Wan A.T.-Y."/>
            <person name="Liu X.-Y."/>
            <person name="Fung C.S.-H."/>
            <person name="Xiao X."/>
            <person name="Malainual N."/>
            <person name="Hou J."/>
            <person name="Wang L."/>
            <person name="Wang M."/>
            <person name="Yang K."/>
            <person name="Cui Y."/>
            <person name="Leung E."/>
            <person name="Nong W."/>
            <person name="Shin S.-K."/>
            <person name="Au S."/>
            <person name="Jeong K.Y."/>
            <person name="Chew F.T."/>
            <person name="Hui J."/>
            <person name="Leung T.F."/>
            <person name="Tungtrongchitr A."/>
            <person name="Zhong N."/>
            <person name="Liu Z."/>
            <person name="Tsui S."/>
        </authorList>
    </citation>
    <scope>NUCLEOTIDE SEQUENCE</scope>
    <source>
        <strain evidence="1">Derf</strain>
        <tissue evidence="1">Whole organism</tissue>
    </source>
</reference>
<protein>
    <submittedName>
        <fullName evidence="1">Uncharacterized protein</fullName>
    </submittedName>
</protein>
<sequence length="65" mass="7141">MCFCALLCVFHSESSSKSTGSLSQKCSGDVESMLSMIRRLDGKLESREVLKSISEYVFADVGSRN</sequence>